<protein>
    <submittedName>
        <fullName evidence="3">Putative peptidase S01 family protein</fullName>
    </submittedName>
</protein>
<keyword evidence="4" id="KW-1185">Reference proteome</keyword>
<accession>E4NF63</accession>
<dbReference type="STRING" id="452652.KSE_43600"/>
<dbReference type="AlphaFoldDB" id="E4NF63"/>
<keyword evidence="2" id="KW-0812">Transmembrane</keyword>
<sequence>MVVMSEQHRSTHEPHPRDGGAGRLPPRPPYAPHPEAAYPAVPPAAPGTGTGVVLYGPDPAPAPAPAGHRARRGLLRGRLALATAVAALAALVGGVTGGALADDGSGSGSASSTLVRPVSANADGSANVSAIAAAVSPAVVQITVKTGSGTATGTGVVLTADGQILTNYHVVSGAVSGGGQLTVAFQDGSTAEARVTGTDKSLDTAVITASGVSGLTTAVLGDSDGTAVGDPVVAIGNPEGLTGTVTSGIVSAKDRQVSVQVGESTTSNNGGFGFPNLPGQRGSSGSSSSSDTATYRALQTDAALNPGNSGGPLINAAGQVIGLNSAMYSAAGSGSTGSSDAGSVGLGFAIPINSVKQVLSRMQAGQTL</sequence>
<feature type="compositionally biased region" description="Low complexity" evidence="1">
    <location>
        <begin position="274"/>
        <end position="290"/>
    </location>
</feature>
<evidence type="ECO:0000256" key="2">
    <source>
        <dbReference type="SAM" id="Phobius"/>
    </source>
</evidence>
<dbReference type="InterPro" id="IPR001940">
    <property type="entry name" value="Peptidase_S1C"/>
</dbReference>
<dbReference type="EMBL" id="AP010968">
    <property type="protein sequence ID" value="BAJ30143.1"/>
    <property type="molecule type" value="Genomic_DNA"/>
</dbReference>
<name>E4NF63_KITSK</name>
<dbReference type="GO" id="GO:0006508">
    <property type="term" value="P:proteolysis"/>
    <property type="evidence" value="ECO:0007669"/>
    <property type="project" value="InterPro"/>
</dbReference>
<dbReference type="PANTHER" id="PTHR22939">
    <property type="entry name" value="SERINE PROTEASE FAMILY S1C HTRA-RELATED"/>
    <property type="match status" value="1"/>
</dbReference>
<dbReference type="InterPro" id="IPR043504">
    <property type="entry name" value="Peptidase_S1_PA_chymotrypsin"/>
</dbReference>
<dbReference type="PATRIC" id="fig|452652.3.peg.4343"/>
<dbReference type="HOGENOM" id="CLU_020120_3_5_11"/>
<evidence type="ECO:0000313" key="3">
    <source>
        <dbReference type="EMBL" id="BAJ30143.1"/>
    </source>
</evidence>
<feature type="compositionally biased region" description="Basic and acidic residues" evidence="1">
    <location>
        <begin position="1"/>
        <end position="20"/>
    </location>
</feature>
<evidence type="ECO:0000256" key="1">
    <source>
        <dbReference type="SAM" id="MobiDB-lite"/>
    </source>
</evidence>
<gene>
    <name evidence="3" type="ordered locus">KSE_43600</name>
</gene>
<evidence type="ECO:0000313" key="4">
    <source>
        <dbReference type="Proteomes" id="UP000007076"/>
    </source>
</evidence>
<dbReference type="PRINTS" id="PR00834">
    <property type="entry name" value="PROTEASES2C"/>
</dbReference>
<keyword evidence="2" id="KW-0472">Membrane</keyword>
<dbReference type="InterPro" id="IPR009003">
    <property type="entry name" value="Peptidase_S1_PA"/>
</dbReference>
<dbReference type="Proteomes" id="UP000007076">
    <property type="component" value="Chromosome"/>
</dbReference>
<keyword evidence="2" id="KW-1133">Transmembrane helix</keyword>
<feature type="region of interest" description="Disordered" evidence="1">
    <location>
        <begin position="1"/>
        <end position="37"/>
    </location>
</feature>
<dbReference type="eggNOG" id="COG0265">
    <property type="taxonomic scope" value="Bacteria"/>
</dbReference>
<organism evidence="3 4">
    <name type="scientific">Kitasatospora setae (strain ATCC 33774 / DSM 43861 / JCM 3304 / KCC A-0304 / NBRC 14216 / KM-6054)</name>
    <name type="common">Streptomyces setae</name>
    <dbReference type="NCBI Taxonomy" id="452652"/>
    <lineage>
        <taxon>Bacteria</taxon>
        <taxon>Bacillati</taxon>
        <taxon>Actinomycetota</taxon>
        <taxon>Actinomycetes</taxon>
        <taxon>Kitasatosporales</taxon>
        <taxon>Streptomycetaceae</taxon>
        <taxon>Kitasatospora</taxon>
    </lineage>
</organism>
<dbReference type="PANTHER" id="PTHR22939:SF129">
    <property type="entry name" value="SERINE PROTEASE HTRA2, MITOCHONDRIAL"/>
    <property type="match status" value="1"/>
</dbReference>
<dbReference type="KEGG" id="ksk:KSE_43600"/>
<proteinExistence type="predicted"/>
<dbReference type="Pfam" id="PF13365">
    <property type="entry name" value="Trypsin_2"/>
    <property type="match status" value="1"/>
</dbReference>
<dbReference type="SUPFAM" id="SSF50494">
    <property type="entry name" value="Trypsin-like serine proteases"/>
    <property type="match status" value="1"/>
</dbReference>
<dbReference type="Gene3D" id="2.40.10.10">
    <property type="entry name" value="Trypsin-like serine proteases"/>
    <property type="match status" value="2"/>
</dbReference>
<dbReference type="GO" id="GO:0004252">
    <property type="term" value="F:serine-type endopeptidase activity"/>
    <property type="evidence" value="ECO:0007669"/>
    <property type="project" value="InterPro"/>
</dbReference>
<feature type="transmembrane region" description="Helical" evidence="2">
    <location>
        <begin position="79"/>
        <end position="101"/>
    </location>
</feature>
<reference evidence="3 4" key="1">
    <citation type="journal article" date="2010" name="DNA Res.">
        <title>Genome sequence of Kitasatospora setae NBRC 14216T: an evolutionary snapshot of the family Streptomycetaceae.</title>
        <authorList>
            <person name="Ichikawa N."/>
            <person name="Oguchi A."/>
            <person name="Ikeda H."/>
            <person name="Ishikawa J."/>
            <person name="Kitani S."/>
            <person name="Watanabe Y."/>
            <person name="Nakamura S."/>
            <person name="Katano Y."/>
            <person name="Kishi E."/>
            <person name="Sasagawa M."/>
            <person name="Ankai A."/>
            <person name="Fukui S."/>
            <person name="Hashimoto Y."/>
            <person name="Kamata S."/>
            <person name="Otoguro M."/>
            <person name="Tanikawa S."/>
            <person name="Nihira T."/>
            <person name="Horinouchi S."/>
            <person name="Ohnishi Y."/>
            <person name="Hayakawa M."/>
            <person name="Kuzuyama T."/>
            <person name="Arisawa A."/>
            <person name="Nomoto F."/>
            <person name="Miura H."/>
            <person name="Takahashi Y."/>
            <person name="Fujita N."/>
        </authorList>
    </citation>
    <scope>NUCLEOTIDE SEQUENCE [LARGE SCALE GENOMIC DNA]</scope>
    <source>
        <strain evidence="4">ATCC 33774 / DSM 43861 / JCM 3304 / KCC A-0304 / NBRC 14216 / KM-6054</strain>
    </source>
</reference>
<feature type="region of interest" description="Disordered" evidence="1">
    <location>
        <begin position="260"/>
        <end position="294"/>
    </location>
</feature>